<gene>
    <name evidence="21" type="ORF">Desaf_1743</name>
</gene>
<protein>
    <recommendedName>
        <fullName evidence="15">Sensory/regulatory protein RpfC</fullName>
        <ecNumber evidence="3">2.7.13.3</ecNumber>
    </recommendedName>
</protein>
<dbReference type="RefSeq" id="WP_014259840.1">
    <property type="nucleotide sequence ID" value="NC_016629.1"/>
</dbReference>
<dbReference type="CDD" id="cd00082">
    <property type="entry name" value="HisKA"/>
    <property type="match status" value="1"/>
</dbReference>
<evidence type="ECO:0000256" key="16">
    <source>
        <dbReference type="PROSITE-ProRule" id="PRU00110"/>
    </source>
</evidence>
<comment type="catalytic activity">
    <reaction evidence="1">
        <text>ATP + protein L-histidine = ADP + protein N-phospho-L-histidine.</text>
        <dbReference type="EC" id="2.7.13.3"/>
    </reaction>
</comment>
<feature type="modified residue" description="4-aspartylphosphate" evidence="17">
    <location>
        <position position="54"/>
    </location>
</feature>
<keyword evidence="4" id="KW-1003">Cell membrane</keyword>
<dbReference type="Pfam" id="PF00512">
    <property type="entry name" value="HisKA"/>
    <property type="match status" value="1"/>
</dbReference>
<dbReference type="GO" id="GO:0000155">
    <property type="term" value="F:phosphorelay sensor kinase activity"/>
    <property type="evidence" value="ECO:0007669"/>
    <property type="project" value="InterPro"/>
</dbReference>
<evidence type="ECO:0000256" key="8">
    <source>
        <dbReference type="ARBA" id="ARBA00022741"/>
    </source>
</evidence>
<dbReference type="SUPFAM" id="SSF52172">
    <property type="entry name" value="CheY-like"/>
    <property type="match status" value="1"/>
</dbReference>
<dbReference type="InterPro" id="IPR036641">
    <property type="entry name" value="HPT_dom_sf"/>
</dbReference>
<feature type="domain" description="Histidine kinase" evidence="18">
    <location>
        <begin position="148"/>
        <end position="376"/>
    </location>
</feature>
<dbReference type="SMART" id="SM00388">
    <property type="entry name" value="HisKA"/>
    <property type="match status" value="1"/>
</dbReference>
<evidence type="ECO:0000259" key="18">
    <source>
        <dbReference type="PROSITE" id="PS50109"/>
    </source>
</evidence>
<dbReference type="InterPro" id="IPR003594">
    <property type="entry name" value="HATPase_dom"/>
</dbReference>
<evidence type="ECO:0000256" key="14">
    <source>
        <dbReference type="ARBA" id="ARBA00064003"/>
    </source>
</evidence>
<dbReference type="PROSITE" id="PS50110">
    <property type="entry name" value="RESPONSE_REGULATORY"/>
    <property type="match status" value="1"/>
</dbReference>
<evidence type="ECO:0000256" key="12">
    <source>
        <dbReference type="ARBA" id="ARBA00023012"/>
    </source>
</evidence>
<keyword evidence="22" id="KW-1185">Reference proteome</keyword>
<feature type="domain" description="HPt" evidence="20">
    <location>
        <begin position="412"/>
        <end position="516"/>
    </location>
</feature>
<keyword evidence="12" id="KW-0902">Two-component regulatory system</keyword>
<dbReference type="EMBL" id="CP003221">
    <property type="protein sequence ID" value="EGJ50079.1"/>
    <property type="molecule type" value="Genomic_DNA"/>
</dbReference>
<dbReference type="FunFam" id="3.30.565.10:FF:000010">
    <property type="entry name" value="Sensor histidine kinase RcsC"/>
    <property type="match status" value="1"/>
</dbReference>
<evidence type="ECO:0000259" key="20">
    <source>
        <dbReference type="PROSITE" id="PS50894"/>
    </source>
</evidence>
<keyword evidence="6" id="KW-0808">Transferase</keyword>
<dbReference type="CDD" id="cd17534">
    <property type="entry name" value="REC_DC-like"/>
    <property type="match status" value="1"/>
</dbReference>
<evidence type="ECO:0000256" key="17">
    <source>
        <dbReference type="PROSITE-ProRule" id="PRU00169"/>
    </source>
</evidence>
<keyword evidence="13" id="KW-0472">Membrane</keyword>
<keyword evidence="7" id="KW-0812">Transmembrane</keyword>
<keyword evidence="9 21" id="KW-0418">Kinase</keyword>
<sequence>MKNSILVVDDERIVALDLTYTLEHLGYVIAGVAATGEEAVARSIDAKPDLVLMDIRLKGDMDGIEAAERIKELLDIPIIYLTAYSDNMTLERAKPSEPFGYLIKPFHERELHSTIEIALYKHRMEREVKDARRAAEAANKAKNTFLANMSHEIRTPMNGILGMTNLLLETKLSAEQQEILGLVRDSAHALMTVLNDVLDFSKIESGRLAMTEEKLDLCDIVQSIYKALRHAAAAKSLQLTFDVAADVPSMIRADRSRIRQILLNLMGNAIKFTSCGSVRLAVDAPDGVAPNDPNGSGRFPLRLRVIDTGPGIPADKHEQIFESFTQLDGSLTRRHGGTGLGLTIARELARMMGGNITLQSTPGKGSTFTATILVRPAFEAASTTRINAVDMPLPANEPLLELDSTLRRLGNDHYILLEIWDAFATDALLKLDQLDQAVRSNDRATAVRLAHSLKGASATVGAAKLLGQTVPLAEAIALDEEPAKNKSLSGMLKRMRPCLDETLAEMERLRDRLASPPES</sequence>
<keyword evidence="10" id="KW-0067">ATP-binding</keyword>
<keyword evidence="5 17" id="KW-0597">Phosphoprotein</keyword>
<proteinExistence type="predicted"/>
<dbReference type="InterPro" id="IPR001789">
    <property type="entry name" value="Sig_transdc_resp-reg_receiver"/>
</dbReference>
<dbReference type="AlphaFoldDB" id="F3Z1X1"/>
<dbReference type="Gene3D" id="3.40.50.2300">
    <property type="match status" value="1"/>
</dbReference>
<organism evidence="21 22">
    <name type="scientific">Desulfocurvibacter africanus subsp. africanus str. Walvis Bay</name>
    <dbReference type="NCBI Taxonomy" id="690850"/>
    <lineage>
        <taxon>Bacteria</taxon>
        <taxon>Pseudomonadati</taxon>
        <taxon>Thermodesulfobacteriota</taxon>
        <taxon>Desulfovibrionia</taxon>
        <taxon>Desulfovibrionales</taxon>
        <taxon>Desulfovibrionaceae</taxon>
        <taxon>Desulfocurvibacter</taxon>
    </lineage>
</organism>
<dbReference type="Proteomes" id="UP000007844">
    <property type="component" value="Chromosome"/>
</dbReference>
<evidence type="ECO:0000256" key="1">
    <source>
        <dbReference type="ARBA" id="ARBA00000085"/>
    </source>
</evidence>
<dbReference type="SMART" id="SM00387">
    <property type="entry name" value="HATPase_c"/>
    <property type="match status" value="1"/>
</dbReference>
<dbReference type="InterPro" id="IPR004358">
    <property type="entry name" value="Sig_transdc_His_kin-like_C"/>
</dbReference>
<dbReference type="Pfam" id="PF02518">
    <property type="entry name" value="HATPase_c"/>
    <property type="match status" value="1"/>
</dbReference>
<evidence type="ECO:0000256" key="13">
    <source>
        <dbReference type="ARBA" id="ARBA00023136"/>
    </source>
</evidence>
<evidence type="ECO:0000313" key="22">
    <source>
        <dbReference type="Proteomes" id="UP000007844"/>
    </source>
</evidence>
<dbReference type="Pfam" id="PF01627">
    <property type="entry name" value="Hpt"/>
    <property type="match status" value="1"/>
</dbReference>
<evidence type="ECO:0000256" key="7">
    <source>
        <dbReference type="ARBA" id="ARBA00022692"/>
    </source>
</evidence>
<evidence type="ECO:0000256" key="5">
    <source>
        <dbReference type="ARBA" id="ARBA00022553"/>
    </source>
</evidence>
<dbReference type="Pfam" id="PF00072">
    <property type="entry name" value="Response_reg"/>
    <property type="match status" value="1"/>
</dbReference>
<dbReference type="PANTHER" id="PTHR45339">
    <property type="entry name" value="HYBRID SIGNAL TRANSDUCTION HISTIDINE KINASE J"/>
    <property type="match status" value="1"/>
</dbReference>
<dbReference type="InterPro" id="IPR011006">
    <property type="entry name" value="CheY-like_superfamily"/>
</dbReference>
<evidence type="ECO:0000259" key="19">
    <source>
        <dbReference type="PROSITE" id="PS50110"/>
    </source>
</evidence>
<dbReference type="GO" id="GO:0005886">
    <property type="term" value="C:plasma membrane"/>
    <property type="evidence" value="ECO:0007669"/>
    <property type="project" value="UniProtKB-SubCell"/>
</dbReference>
<accession>F3Z1X1</accession>
<reference evidence="21 22" key="1">
    <citation type="journal article" date="2011" name="J. Bacteriol.">
        <title>Genome sequence of the mercury-methylating and pleomorphic Desulfovibrio africanus Strain Walvis Bay.</title>
        <authorList>
            <person name="Brown S.D."/>
            <person name="Wall J.D."/>
            <person name="Kucken A.M."/>
            <person name="Gilmour C.C."/>
            <person name="Podar M."/>
            <person name="Brandt C.C."/>
            <person name="Teshima H."/>
            <person name="Detter J.C."/>
            <person name="Han C.S."/>
            <person name="Land M.L."/>
            <person name="Lucas S."/>
            <person name="Han J."/>
            <person name="Pennacchio L."/>
            <person name="Nolan M."/>
            <person name="Pitluck S."/>
            <person name="Woyke T."/>
            <person name="Goodwin L."/>
            <person name="Palumbo A.V."/>
            <person name="Elias D.A."/>
        </authorList>
    </citation>
    <scope>NUCLEOTIDE SEQUENCE [LARGE SCALE GENOMIC DNA]</scope>
    <source>
        <strain evidence="21 22">Walvis Bay</strain>
    </source>
</reference>
<dbReference type="EC" id="2.7.13.3" evidence="3"/>
<dbReference type="InterPro" id="IPR005467">
    <property type="entry name" value="His_kinase_dom"/>
</dbReference>
<keyword evidence="8" id="KW-0547">Nucleotide-binding</keyword>
<dbReference type="InterPro" id="IPR036890">
    <property type="entry name" value="HATPase_C_sf"/>
</dbReference>
<evidence type="ECO:0000256" key="15">
    <source>
        <dbReference type="ARBA" id="ARBA00068150"/>
    </source>
</evidence>
<dbReference type="STRING" id="690850.Desaf_1743"/>
<dbReference type="SMART" id="SM00448">
    <property type="entry name" value="REC"/>
    <property type="match status" value="1"/>
</dbReference>
<dbReference type="InterPro" id="IPR008207">
    <property type="entry name" value="Sig_transdc_His_kin_Hpt_dom"/>
</dbReference>
<evidence type="ECO:0000256" key="2">
    <source>
        <dbReference type="ARBA" id="ARBA00004651"/>
    </source>
</evidence>
<keyword evidence="11" id="KW-1133">Transmembrane helix</keyword>
<evidence type="ECO:0000256" key="11">
    <source>
        <dbReference type="ARBA" id="ARBA00022989"/>
    </source>
</evidence>
<dbReference type="SUPFAM" id="SSF55874">
    <property type="entry name" value="ATPase domain of HSP90 chaperone/DNA topoisomerase II/histidine kinase"/>
    <property type="match status" value="1"/>
</dbReference>
<evidence type="ECO:0000256" key="4">
    <source>
        <dbReference type="ARBA" id="ARBA00022475"/>
    </source>
</evidence>
<comment type="subcellular location">
    <subcellularLocation>
        <location evidence="2">Cell membrane</location>
        <topology evidence="2">Multi-pass membrane protein</topology>
    </subcellularLocation>
</comment>
<dbReference type="eggNOG" id="COG2205">
    <property type="taxonomic scope" value="Bacteria"/>
</dbReference>
<dbReference type="PROSITE" id="PS50894">
    <property type="entry name" value="HPT"/>
    <property type="match status" value="1"/>
</dbReference>
<dbReference type="PANTHER" id="PTHR45339:SF1">
    <property type="entry name" value="HYBRID SIGNAL TRANSDUCTION HISTIDINE KINASE J"/>
    <property type="match status" value="1"/>
</dbReference>
<feature type="domain" description="Response regulatory" evidence="19">
    <location>
        <begin position="4"/>
        <end position="119"/>
    </location>
</feature>
<evidence type="ECO:0000256" key="3">
    <source>
        <dbReference type="ARBA" id="ARBA00012438"/>
    </source>
</evidence>
<name>F3Z1X1_DESAF</name>
<dbReference type="PROSITE" id="PS50109">
    <property type="entry name" value="HIS_KIN"/>
    <property type="match status" value="1"/>
</dbReference>
<dbReference type="InterPro" id="IPR003661">
    <property type="entry name" value="HisK_dim/P_dom"/>
</dbReference>
<dbReference type="GO" id="GO:0005524">
    <property type="term" value="F:ATP binding"/>
    <property type="evidence" value="ECO:0007669"/>
    <property type="project" value="UniProtKB-KW"/>
</dbReference>
<dbReference type="Gene3D" id="1.10.287.130">
    <property type="match status" value="1"/>
</dbReference>
<evidence type="ECO:0000256" key="9">
    <source>
        <dbReference type="ARBA" id="ARBA00022777"/>
    </source>
</evidence>
<dbReference type="PRINTS" id="PR00344">
    <property type="entry name" value="BCTRLSENSOR"/>
</dbReference>
<dbReference type="HOGENOM" id="CLU_000445_114_72_7"/>
<dbReference type="Gene3D" id="3.30.565.10">
    <property type="entry name" value="Histidine kinase-like ATPase, C-terminal domain"/>
    <property type="match status" value="1"/>
</dbReference>
<dbReference type="Gene3D" id="1.20.120.160">
    <property type="entry name" value="HPT domain"/>
    <property type="match status" value="1"/>
</dbReference>
<evidence type="ECO:0000313" key="21">
    <source>
        <dbReference type="EMBL" id="EGJ50079.1"/>
    </source>
</evidence>
<evidence type="ECO:0000256" key="6">
    <source>
        <dbReference type="ARBA" id="ARBA00022679"/>
    </source>
</evidence>
<dbReference type="InterPro" id="IPR036097">
    <property type="entry name" value="HisK_dim/P_sf"/>
</dbReference>
<feature type="modified residue" description="Phosphohistidine" evidence="16">
    <location>
        <position position="451"/>
    </location>
</feature>
<dbReference type="SUPFAM" id="SSF47384">
    <property type="entry name" value="Homodimeric domain of signal transducing histidine kinase"/>
    <property type="match status" value="1"/>
</dbReference>
<dbReference type="SUPFAM" id="SSF47226">
    <property type="entry name" value="Histidine-containing phosphotransfer domain, HPT domain"/>
    <property type="match status" value="1"/>
</dbReference>
<dbReference type="FunFam" id="1.10.287.130:FF:000002">
    <property type="entry name" value="Two-component osmosensing histidine kinase"/>
    <property type="match status" value="1"/>
</dbReference>
<evidence type="ECO:0000256" key="10">
    <source>
        <dbReference type="ARBA" id="ARBA00022840"/>
    </source>
</evidence>
<dbReference type="KEGG" id="daf:Desaf_1743"/>
<dbReference type="CDD" id="cd16922">
    <property type="entry name" value="HATPase_EvgS-ArcB-TorS-like"/>
    <property type="match status" value="1"/>
</dbReference>
<comment type="subunit">
    <text evidence="14">At low DSF concentrations, interacts with RpfF.</text>
</comment>